<evidence type="ECO:0000313" key="4">
    <source>
        <dbReference type="Proteomes" id="UP000241394"/>
    </source>
</evidence>
<reference evidence="3 4" key="1">
    <citation type="submission" date="2017-07" db="EMBL/GenBank/DDBJ databases">
        <title>An improved, manually edited Actinidia chinensis var. chinensis (kiwifruit) genome highlights the challenges associated with draft genomes and gene prediction in plants.</title>
        <authorList>
            <person name="Pilkington S."/>
            <person name="Crowhurst R."/>
            <person name="Hilario E."/>
            <person name="Nardozza S."/>
            <person name="Fraser L."/>
            <person name="Peng Y."/>
            <person name="Gunaseelan K."/>
            <person name="Simpson R."/>
            <person name="Tahir J."/>
            <person name="Deroles S."/>
            <person name="Templeton K."/>
            <person name="Luo Z."/>
            <person name="Davy M."/>
            <person name="Cheng C."/>
            <person name="Mcneilage M."/>
            <person name="Scaglione D."/>
            <person name="Liu Y."/>
            <person name="Zhang Q."/>
            <person name="Datson P."/>
            <person name="De Silva N."/>
            <person name="Gardiner S."/>
            <person name="Bassett H."/>
            <person name="Chagne D."/>
            <person name="Mccallum J."/>
            <person name="Dzierzon H."/>
            <person name="Deng C."/>
            <person name="Wang Y.-Y."/>
            <person name="Barron N."/>
            <person name="Manako K."/>
            <person name="Bowen J."/>
            <person name="Foster T."/>
            <person name="Erridge Z."/>
            <person name="Tiffin H."/>
            <person name="Waite C."/>
            <person name="Davies K."/>
            <person name="Grierson E."/>
            <person name="Laing W."/>
            <person name="Kirk R."/>
            <person name="Chen X."/>
            <person name="Wood M."/>
            <person name="Montefiori M."/>
            <person name="Brummell D."/>
            <person name="Schwinn K."/>
            <person name="Catanach A."/>
            <person name="Fullerton C."/>
            <person name="Li D."/>
            <person name="Meiyalaghan S."/>
            <person name="Nieuwenhuizen N."/>
            <person name="Read N."/>
            <person name="Prakash R."/>
            <person name="Hunter D."/>
            <person name="Zhang H."/>
            <person name="Mckenzie M."/>
            <person name="Knabel M."/>
            <person name="Harris A."/>
            <person name="Allan A."/>
            <person name="Chen A."/>
            <person name="Janssen B."/>
            <person name="Plunkett B."/>
            <person name="Dwamena C."/>
            <person name="Voogd C."/>
            <person name="Leif D."/>
            <person name="Lafferty D."/>
            <person name="Souleyre E."/>
            <person name="Varkonyi-Gasic E."/>
            <person name="Gambi F."/>
            <person name="Hanley J."/>
            <person name="Yao J.-L."/>
            <person name="Cheung J."/>
            <person name="David K."/>
            <person name="Warren B."/>
            <person name="Marsh K."/>
            <person name="Snowden K."/>
            <person name="Lin-Wang K."/>
            <person name="Brian L."/>
            <person name="Martinez-Sanchez M."/>
            <person name="Wang M."/>
            <person name="Ileperuma N."/>
            <person name="Macnee N."/>
            <person name="Campin R."/>
            <person name="Mcatee P."/>
            <person name="Drummond R."/>
            <person name="Espley R."/>
            <person name="Ireland H."/>
            <person name="Wu R."/>
            <person name="Atkinson R."/>
            <person name="Karunairetnam S."/>
            <person name="Bulley S."/>
            <person name="Chunkath S."/>
            <person name="Hanley Z."/>
            <person name="Storey R."/>
            <person name="Thrimawithana A."/>
            <person name="Thomson S."/>
            <person name="David C."/>
            <person name="Testolin R."/>
        </authorList>
    </citation>
    <scope>NUCLEOTIDE SEQUENCE [LARGE SCALE GENOMIC DNA]</scope>
    <source>
        <strain evidence="4">cv. Red5</strain>
        <tissue evidence="3">Young leaf</tissue>
    </source>
</reference>
<dbReference type="Gene3D" id="3.40.50.1820">
    <property type="entry name" value="alpha/beta hydrolase"/>
    <property type="match status" value="1"/>
</dbReference>
<dbReference type="Proteomes" id="UP000241394">
    <property type="component" value="Chromosome LG6"/>
</dbReference>
<dbReference type="STRING" id="1590841.A0A2R6RH57"/>
<dbReference type="AlphaFoldDB" id="A0A2R6RH57"/>
<dbReference type="Pfam" id="PF07859">
    <property type="entry name" value="Abhydrolase_3"/>
    <property type="match status" value="1"/>
</dbReference>
<accession>A0A2R6RH57</accession>
<dbReference type="InterPro" id="IPR029058">
    <property type="entry name" value="AB_hydrolase_fold"/>
</dbReference>
<dbReference type="EMBL" id="NKQK01000006">
    <property type="protein sequence ID" value="PSS29354.1"/>
    <property type="molecule type" value="Genomic_DNA"/>
</dbReference>
<dbReference type="Gramene" id="PSS29354">
    <property type="protein sequence ID" value="PSS29354"/>
    <property type="gene ID" value="CEY00_Acc06970"/>
</dbReference>
<sequence length="319" mass="35189">MSASTDELAHGFPPLIRVYKDGRVERLKGTEIAPPSTNPKTGVQSKDIVIDPNTALSARIFIPKITKPNQKLPLVIYFHGGGFCIETAFSPQIHNYADSLAAEANAVVLSVNYRRAPEHPLPIAYNDSWAAIQWVASHSTNGGPEVWLKDYVDFNRFFFAGDSAGANIAHNMGIRVGWEVLDRVKVVGIVLIHPYFGGKDPIGGEIDNVNGKARADYLWMFVCPTSSGLDDPLINPVMDPRLSGLGCDKVLVCVAEKDFLRDRGWYYKEELEKSGWGGVVEIMEAEGEGHGFHMFKPTCDNAVAMLKRVVAFINEDMTH</sequence>
<keyword evidence="4" id="KW-1185">Reference proteome</keyword>
<proteinExistence type="inferred from homology"/>
<protein>
    <submittedName>
        <fullName evidence="3">Carboxylesterase 12</fullName>
    </submittedName>
</protein>
<dbReference type="OrthoDB" id="408631at2759"/>
<gene>
    <name evidence="3" type="ORF">CEY00_Acc06970</name>
</gene>
<reference evidence="4" key="2">
    <citation type="journal article" date="2018" name="BMC Genomics">
        <title>A manually annotated Actinidia chinensis var. chinensis (kiwifruit) genome highlights the challenges associated with draft genomes and gene prediction in plants.</title>
        <authorList>
            <person name="Pilkington S.M."/>
            <person name="Crowhurst R."/>
            <person name="Hilario E."/>
            <person name="Nardozza S."/>
            <person name="Fraser L."/>
            <person name="Peng Y."/>
            <person name="Gunaseelan K."/>
            <person name="Simpson R."/>
            <person name="Tahir J."/>
            <person name="Deroles S.C."/>
            <person name="Templeton K."/>
            <person name="Luo Z."/>
            <person name="Davy M."/>
            <person name="Cheng C."/>
            <person name="McNeilage M."/>
            <person name="Scaglione D."/>
            <person name="Liu Y."/>
            <person name="Zhang Q."/>
            <person name="Datson P."/>
            <person name="De Silva N."/>
            <person name="Gardiner S.E."/>
            <person name="Bassett H."/>
            <person name="Chagne D."/>
            <person name="McCallum J."/>
            <person name="Dzierzon H."/>
            <person name="Deng C."/>
            <person name="Wang Y.Y."/>
            <person name="Barron L."/>
            <person name="Manako K."/>
            <person name="Bowen J."/>
            <person name="Foster T.M."/>
            <person name="Erridge Z.A."/>
            <person name="Tiffin H."/>
            <person name="Waite C.N."/>
            <person name="Davies K.M."/>
            <person name="Grierson E.P."/>
            <person name="Laing W.A."/>
            <person name="Kirk R."/>
            <person name="Chen X."/>
            <person name="Wood M."/>
            <person name="Montefiori M."/>
            <person name="Brummell D.A."/>
            <person name="Schwinn K.E."/>
            <person name="Catanach A."/>
            <person name="Fullerton C."/>
            <person name="Li D."/>
            <person name="Meiyalaghan S."/>
            <person name="Nieuwenhuizen N."/>
            <person name="Read N."/>
            <person name="Prakash R."/>
            <person name="Hunter D."/>
            <person name="Zhang H."/>
            <person name="McKenzie M."/>
            <person name="Knabel M."/>
            <person name="Harris A."/>
            <person name="Allan A.C."/>
            <person name="Gleave A."/>
            <person name="Chen A."/>
            <person name="Janssen B.J."/>
            <person name="Plunkett B."/>
            <person name="Ampomah-Dwamena C."/>
            <person name="Voogd C."/>
            <person name="Leif D."/>
            <person name="Lafferty D."/>
            <person name="Souleyre E.J.F."/>
            <person name="Varkonyi-Gasic E."/>
            <person name="Gambi F."/>
            <person name="Hanley J."/>
            <person name="Yao J.L."/>
            <person name="Cheung J."/>
            <person name="David K.M."/>
            <person name="Warren B."/>
            <person name="Marsh K."/>
            <person name="Snowden K.C."/>
            <person name="Lin-Wang K."/>
            <person name="Brian L."/>
            <person name="Martinez-Sanchez M."/>
            <person name="Wang M."/>
            <person name="Ileperuma N."/>
            <person name="Macnee N."/>
            <person name="Campin R."/>
            <person name="McAtee P."/>
            <person name="Drummond R.S.M."/>
            <person name="Espley R.V."/>
            <person name="Ireland H.S."/>
            <person name="Wu R."/>
            <person name="Atkinson R.G."/>
            <person name="Karunairetnam S."/>
            <person name="Bulley S."/>
            <person name="Chunkath S."/>
            <person name="Hanley Z."/>
            <person name="Storey R."/>
            <person name="Thrimawithana A.H."/>
            <person name="Thomson S."/>
            <person name="David C."/>
            <person name="Testolin R."/>
            <person name="Huang H."/>
            <person name="Hellens R.P."/>
            <person name="Schaffer R.J."/>
        </authorList>
    </citation>
    <scope>NUCLEOTIDE SEQUENCE [LARGE SCALE GENOMIC DNA]</scope>
    <source>
        <strain evidence="4">cv. Red5</strain>
    </source>
</reference>
<dbReference type="InParanoid" id="A0A2R6RH57"/>
<dbReference type="InterPro" id="IPR050466">
    <property type="entry name" value="Carboxylest/Gibb_receptor"/>
</dbReference>
<evidence type="ECO:0000259" key="2">
    <source>
        <dbReference type="Pfam" id="PF07859"/>
    </source>
</evidence>
<dbReference type="SUPFAM" id="SSF53474">
    <property type="entry name" value="alpha/beta-Hydrolases"/>
    <property type="match status" value="1"/>
</dbReference>
<dbReference type="PANTHER" id="PTHR23024:SF467">
    <property type="entry name" value="CARBOXYLESTERASE 12-RELATED"/>
    <property type="match status" value="1"/>
</dbReference>
<comment type="caution">
    <text evidence="3">The sequence shown here is derived from an EMBL/GenBank/DDBJ whole genome shotgun (WGS) entry which is preliminary data.</text>
</comment>
<evidence type="ECO:0000256" key="1">
    <source>
        <dbReference type="ARBA" id="ARBA00010515"/>
    </source>
</evidence>
<dbReference type="OMA" id="HHMAMRT"/>
<organism evidence="3 4">
    <name type="scientific">Actinidia chinensis var. chinensis</name>
    <name type="common">Chinese soft-hair kiwi</name>
    <dbReference type="NCBI Taxonomy" id="1590841"/>
    <lineage>
        <taxon>Eukaryota</taxon>
        <taxon>Viridiplantae</taxon>
        <taxon>Streptophyta</taxon>
        <taxon>Embryophyta</taxon>
        <taxon>Tracheophyta</taxon>
        <taxon>Spermatophyta</taxon>
        <taxon>Magnoliopsida</taxon>
        <taxon>eudicotyledons</taxon>
        <taxon>Gunneridae</taxon>
        <taxon>Pentapetalae</taxon>
        <taxon>asterids</taxon>
        <taxon>Ericales</taxon>
        <taxon>Actinidiaceae</taxon>
        <taxon>Actinidia</taxon>
    </lineage>
</organism>
<name>A0A2R6RH57_ACTCC</name>
<dbReference type="PANTHER" id="PTHR23024">
    <property type="entry name" value="ARYLACETAMIDE DEACETYLASE"/>
    <property type="match status" value="1"/>
</dbReference>
<comment type="similarity">
    <text evidence="1">Belongs to the 'GDXG' lipolytic enzyme family.</text>
</comment>
<dbReference type="InterPro" id="IPR013094">
    <property type="entry name" value="AB_hydrolase_3"/>
</dbReference>
<feature type="domain" description="Alpha/beta hydrolase fold-3" evidence="2">
    <location>
        <begin position="75"/>
        <end position="294"/>
    </location>
</feature>
<evidence type="ECO:0000313" key="3">
    <source>
        <dbReference type="EMBL" id="PSS29354.1"/>
    </source>
</evidence>
<dbReference type="GO" id="GO:0016787">
    <property type="term" value="F:hydrolase activity"/>
    <property type="evidence" value="ECO:0007669"/>
    <property type="project" value="InterPro"/>
</dbReference>
<dbReference type="FunCoup" id="A0A2R6RH57">
    <property type="interactions" value="467"/>
</dbReference>